<dbReference type="EMBL" id="KE343726">
    <property type="protein sequence ID" value="EXB39592.1"/>
    <property type="molecule type" value="Genomic_DNA"/>
</dbReference>
<dbReference type="AlphaFoldDB" id="W9R7A9"/>
<reference evidence="3" key="1">
    <citation type="submission" date="2013-01" db="EMBL/GenBank/DDBJ databases">
        <title>Draft Genome Sequence of a Mulberry Tree, Morus notabilis C.K. Schneid.</title>
        <authorList>
            <person name="He N."/>
            <person name="Zhao S."/>
        </authorList>
    </citation>
    <scope>NUCLEOTIDE SEQUENCE</scope>
</reference>
<organism evidence="2 3">
    <name type="scientific">Morus notabilis</name>
    <dbReference type="NCBI Taxonomy" id="981085"/>
    <lineage>
        <taxon>Eukaryota</taxon>
        <taxon>Viridiplantae</taxon>
        <taxon>Streptophyta</taxon>
        <taxon>Embryophyta</taxon>
        <taxon>Tracheophyta</taxon>
        <taxon>Spermatophyta</taxon>
        <taxon>Magnoliopsida</taxon>
        <taxon>eudicotyledons</taxon>
        <taxon>Gunneridae</taxon>
        <taxon>Pentapetalae</taxon>
        <taxon>rosids</taxon>
        <taxon>fabids</taxon>
        <taxon>Rosales</taxon>
        <taxon>Moraceae</taxon>
        <taxon>Moreae</taxon>
        <taxon>Morus</taxon>
    </lineage>
</organism>
<gene>
    <name evidence="2" type="ORF">L484_012600</name>
</gene>
<sequence length="229" mass="25667">MTDSPPNPEDGELWIPSDVFHEIISSNISPQKDSHISPFNDKSTNVAMANNITVHLVHRPKKSSLPKAKPKPKSQTQMQPYYYCGFPSPTVQPNGNRIPSVYHTNASFQQLTRPVHIYNPIFQPTTQSQVARVQGTTVNFAPNYGGTGVFLPPSATVQKCNHFQEKTTQKAATGIFPNHHPQIIAPHKKKNSGKNNHWNPKRTTTKKDTMEQKGEIKCSRIGHIEDIEQ</sequence>
<name>W9R7A9_9ROSA</name>
<keyword evidence="3" id="KW-1185">Reference proteome</keyword>
<feature type="region of interest" description="Disordered" evidence="1">
    <location>
        <begin position="184"/>
        <end position="214"/>
    </location>
</feature>
<feature type="compositionally biased region" description="Basic and acidic residues" evidence="1">
    <location>
        <begin position="205"/>
        <end position="214"/>
    </location>
</feature>
<protein>
    <submittedName>
        <fullName evidence="2">Uncharacterized protein</fullName>
    </submittedName>
</protein>
<evidence type="ECO:0000256" key="1">
    <source>
        <dbReference type="SAM" id="MobiDB-lite"/>
    </source>
</evidence>
<evidence type="ECO:0000313" key="2">
    <source>
        <dbReference type="EMBL" id="EXB39592.1"/>
    </source>
</evidence>
<evidence type="ECO:0000313" key="3">
    <source>
        <dbReference type="Proteomes" id="UP000030645"/>
    </source>
</evidence>
<proteinExistence type="predicted"/>
<accession>W9R7A9</accession>
<dbReference type="Proteomes" id="UP000030645">
    <property type="component" value="Unassembled WGS sequence"/>
</dbReference>